<reference evidence="2" key="2">
    <citation type="submission" date="2016-06" db="EMBL/GenBank/DDBJ databases">
        <title>The genome of a short-lived fish provides insights into sex chromosome evolution and the genetic control of aging.</title>
        <authorList>
            <person name="Reichwald K."/>
            <person name="Felder M."/>
            <person name="Petzold A."/>
            <person name="Koch P."/>
            <person name="Groth M."/>
            <person name="Platzer M."/>
        </authorList>
    </citation>
    <scope>NUCLEOTIDE SEQUENCE</scope>
    <source>
        <tissue evidence="2">Brain</tissue>
    </source>
</reference>
<gene>
    <name evidence="2" type="primary">NOX5</name>
</gene>
<protein>
    <submittedName>
        <fullName evidence="2">NADPH oxidase, EF-hand calcium binding domain 5</fullName>
    </submittedName>
</protein>
<dbReference type="AlphaFoldDB" id="A0A1A8NUL2"/>
<feature type="region of interest" description="Disordered" evidence="1">
    <location>
        <begin position="1"/>
        <end position="42"/>
    </location>
</feature>
<feature type="compositionally biased region" description="Basic and acidic residues" evidence="1">
    <location>
        <begin position="13"/>
        <end position="23"/>
    </location>
</feature>
<proteinExistence type="predicted"/>
<feature type="non-terminal residue" evidence="2">
    <location>
        <position position="1"/>
    </location>
</feature>
<reference evidence="2" key="1">
    <citation type="submission" date="2016-05" db="EMBL/GenBank/DDBJ databases">
        <authorList>
            <person name="Lavstsen T."/>
            <person name="Jespersen J.S."/>
        </authorList>
    </citation>
    <scope>NUCLEOTIDE SEQUENCE</scope>
    <source>
        <tissue evidence="2">Brain</tissue>
    </source>
</reference>
<accession>A0A1A8NUL2</accession>
<feature type="compositionally biased region" description="Low complexity" evidence="1">
    <location>
        <begin position="1"/>
        <end position="12"/>
    </location>
</feature>
<dbReference type="EMBL" id="HAEG01004800">
    <property type="protein sequence ID" value="SBR72529.1"/>
    <property type="molecule type" value="Transcribed_RNA"/>
</dbReference>
<evidence type="ECO:0000313" key="2">
    <source>
        <dbReference type="EMBL" id="SBR72529.1"/>
    </source>
</evidence>
<organism evidence="2">
    <name type="scientific">Nothobranchius pienaari</name>
    <dbReference type="NCBI Taxonomy" id="704102"/>
    <lineage>
        <taxon>Eukaryota</taxon>
        <taxon>Metazoa</taxon>
        <taxon>Chordata</taxon>
        <taxon>Craniata</taxon>
        <taxon>Vertebrata</taxon>
        <taxon>Euteleostomi</taxon>
        <taxon>Actinopterygii</taxon>
        <taxon>Neopterygii</taxon>
        <taxon>Teleostei</taxon>
        <taxon>Neoteleostei</taxon>
        <taxon>Acanthomorphata</taxon>
        <taxon>Ovalentaria</taxon>
        <taxon>Atherinomorphae</taxon>
        <taxon>Cyprinodontiformes</taxon>
        <taxon>Nothobranchiidae</taxon>
        <taxon>Nothobranchius</taxon>
    </lineage>
</organism>
<name>A0A1A8NUL2_9TELE</name>
<sequence length="42" mass="4505">ISVNASASSSTKKTSEEPKHERTNPGGQDWTLTGPKRAPQKP</sequence>
<evidence type="ECO:0000256" key="1">
    <source>
        <dbReference type="SAM" id="MobiDB-lite"/>
    </source>
</evidence>